<dbReference type="PROSITE" id="PS00262">
    <property type="entry name" value="INSULIN"/>
    <property type="match status" value="1"/>
</dbReference>
<dbReference type="GO" id="GO:0090374">
    <property type="term" value="P:oligopeptide export from mitochondrion"/>
    <property type="evidence" value="ECO:0007669"/>
    <property type="project" value="TreeGrafter"/>
</dbReference>
<feature type="domain" description="ABC transmembrane type-1" evidence="15">
    <location>
        <begin position="152"/>
        <end position="438"/>
    </location>
</feature>
<evidence type="ECO:0000256" key="1">
    <source>
        <dbReference type="ARBA" id="ARBA00004141"/>
    </source>
</evidence>
<comment type="similarity">
    <text evidence="3 11">Belongs to the insulin family.</text>
</comment>
<protein>
    <submittedName>
        <fullName evidence="16">(pine wood nematode) hypothetical protein</fullName>
    </submittedName>
</protein>
<dbReference type="Pfam" id="PF00049">
    <property type="entry name" value="Insulin"/>
    <property type="match status" value="1"/>
</dbReference>
<dbReference type="InterPro" id="IPR039421">
    <property type="entry name" value="Type_1_exporter"/>
</dbReference>
<dbReference type="SUPFAM" id="SSF52540">
    <property type="entry name" value="P-loop containing nucleoside triphosphate hydrolases"/>
    <property type="match status" value="2"/>
</dbReference>
<feature type="transmembrane region" description="Helical" evidence="13">
    <location>
        <begin position="944"/>
        <end position="963"/>
    </location>
</feature>
<dbReference type="FunFam" id="3.40.50.300:FF:000916">
    <property type="entry name" value="ABC transporter B family member 9"/>
    <property type="match status" value="1"/>
</dbReference>
<dbReference type="CDD" id="cd18577">
    <property type="entry name" value="ABC_6TM_Pgp_ABCB1_D1_like"/>
    <property type="match status" value="1"/>
</dbReference>
<dbReference type="GO" id="GO:0015421">
    <property type="term" value="F:ABC-type oligopeptide transporter activity"/>
    <property type="evidence" value="ECO:0007669"/>
    <property type="project" value="TreeGrafter"/>
</dbReference>
<comment type="subcellular location">
    <subcellularLocation>
        <location evidence="1">Membrane</location>
        <topology evidence="1">Multi-pass membrane protein</topology>
    </subcellularLocation>
    <subcellularLocation>
        <location evidence="11">Secreted</location>
    </subcellularLocation>
</comment>
<proteinExistence type="inferred from homology"/>
<dbReference type="PANTHER" id="PTHR43394:SF27">
    <property type="entry name" value="ATP-DEPENDENT TRANSLOCASE ABCB1-LIKE"/>
    <property type="match status" value="1"/>
</dbReference>
<evidence type="ECO:0000259" key="14">
    <source>
        <dbReference type="PROSITE" id="PS50893"/>
    </source>
</evidence>
<organism evidence="16 17">
    <name type="scientific">Bursaphelenchus xylophilus</name>
    <name type="common">Pinewood nematode worm</name>
    <name type="synonym">Aphelenchoides xylophilus</name>
    <dbReference type="NCBI Taxonomy" id="6326"/>
    <lineage>
        <taxon>Eukaryota</taxon>
        <taxon>Metazoa</taxon>
        <taxon>Ecdysozoa</taxon>
        <taxon>Nematoda</taxon>
        <taxon>Chromadorea</taxon>
        <taxon>Rhabditida</taxon>
        <taxon>Tylenchina</taxon>
        <taxon>Tylenchomorpha</taxon>
        <taxon>Aphelenchoidea</taxon>
        <taxon>Aphelenchoididae</taxon>
        <taxon>Bursaphelenchus</taxon>
    </lineage>
</organism>
<keyword evidence="8" id="KW-0067">ATP-binding</keyword>
<dbReference type="FunFam" id="3.40.50.300:FF:001370">
    <property type="entry name" value="p-GlycoProtein related"/>
    <property type="match status" value="1"/>
</dbReference>
<dbReference type="Pfam" id="PF00005">
    <property type="entry name" value="ABC_tran"/>
    <property type="match status" value="2"/>
</dbReference>
<dbReference type="CDD" id="cd03249">
    <property type="entry name" value="ABC_MTABC3_MDL1_MDL2"/>
    <property type="match status" value="1"/>
</dbReference>
<sequence length="1491" mass="166528">MSDKIKPVEEKPPVHLEVDPGPPEPPPSPASGVSKPNSTDNIDTSQYGQNIIQTPSLNPFDEEDKKEPARMVSVDLKRAKFELEEDEEDPPSESSESEAKEALYEKSKMEKFLNLMLCRKDLAEKKLTEKPVSLKELFKYGNRLDDVLVVCGMIMAFLCGFCQPFFAIIAGMLANTLLLLDVQDERFRHEGMKAVGAFLIVGCFLVVVAFIQFCCFNIACIRIVRRIRVEYLKSILRQNAGWFEKNHSGMLNTRLNDNIERICEGIGDKLGLLIRTAVQYSAGTIVALVWSWQMTLPLCLVSPLIAVAMSLSAKKIGNASREEMAIYGKAGQIAEEAISGVRTVAAFNGQEQEVERYSEELEKGVRAGLRKGNHSGVLSGFMTMITVVYMGIAILYGTFLYQIGILDTPGDIFVVLTALLSGAYHLGNASPHLMVLLTARVSAATIYKTIARTPDIDAYSVKGRKLYDLKGKIVFKNVAFRYPSRKDVKVLKSLSFTVQPGQTIALVGHSGSGKSTVVGILNRLYEYESGSVTIDGHDVRDLNIKWLRQTIGTVQQEPIIFNATVEENLKMGNPDLTEHDMVRACQLANAHEFIENLPESYLTKIGEGGVQLSGGQKQRIAIARTLARDPKILLLDEATSALDANSEAIVQEALNNASKGRTTIVIAHRLSTVKDADRIIVMDKGRFIEAGTHNELLERKGAYARLVRAQQIDMIPAEDEVEDDGYEAEDVDHKQPLTGASAEDLRESIRMSFKRDFMESQHLGDAETEALEIEVTKEGAMHFSMTQLFREARFLWGTLGIAVGCCIFNSISLPVNALLYGLAFALFDDRNREDKLWPAFLFFLMFLVLAFISFFAAWFTTYMFGKVGERLTKHLRVCAFQNILLQDASYFDDPRHTPGKLITRLATDAPNVKAAMDTRLGRVLLGIFSLFSAIIIALFLNFYLTVVCSIMFVLLGLFQFFLARRVHHLRVKAAKFDEAGKFAIEAIENVRTIQLLTGETEIYQQFSKLSERQLKSEMFIAPWNAMNFASTHGLQHFNLAFCYTCGFLFVIAGWTAKIEVFQVVQTLYFGSISVLQASEFFPEFVKSRLSAALMFNIINRTPKTGDINQGEKIRLVGDINLDDVYFAYPNSPKNIVLRGANIRAEPGKTVALVGPSGSGKSTVISMLERFYDPLAGVLKLDGKDLRTLNLKTVREQMALVEQQPRLFSGSIKDNICYGLDSSKVTVDEIMEAARIANADGFISQLPDGYDTLVGERGAQLSGGQKQRIAIARAIIRQPKILLLDEATSALDSASEAAVQEALDRARLGRTCVTIAHRLSSIQNSDVIVYLESGRIREAGSHLQLMQQKGRLDQQHLCGWSSVNELIPKWIHNCRPFYGLSNFMTTHMKPLFPVLILVQLLLFRYADANFRLCGFKLTTTLQHVCKHQVCGGYQVQTQKRALSDYNNPFFRFRIMGYKRKSHQKRSGVATQCCQNRCSLSYLRTYCCAGFER</sequence>
<dbReference type="InterPro" id="IPR017871">
    <property type="entry name" value="ABC_transporter-like_CS"/>
</dbReference>
<feature type="transmembrane region" description="Helical" evidence="13">
    <location>
        <begin position="794"/>
        <end position="827"/>
    </location>
</feature>
<feature type="domain" description="ABC transporter" evidence="14">
    <location>
        <begin position="473"/>
        <end position="709"/>
    </location>
</feature>
<evidence type="ECO:0000256" key="7">
    <source>
        <dbReference type="ARBA" id="ARBA00022741"/>
    </source>
</evidence>
<accession>A0A7I8WUG7</accession>
<feature type="region of interest" description="Disordered" evidence="12">
    <location>
        <begin position="81"/>
        <end position="101"/>
    </location>
</feature>
<evidence type="ECO:0000256" key="8">
    <source>
        <dbReference type="ARBA" id="ARBA00022840"/>
    </source>
</evidence>
<feature type="transmembrane region" description="Helical" evidence="13">
    <location>
        <begin position="839"/>
        <end position="864"/>
    </location>
</feature>
<dbReference type="PROSITE" id="PS00211">
    <property type="entry name" value="ABC_TRANSPORTER_1"/>
    <property type="match status" value="2"/>
</dbReference>
<feature type="domain" description="ABC transmembrane type-1" evidence="15">
    <location>
        <begin position="801"/>
        <end position="1086"/>
    </location>
</feature>
<dbReference type="InterPro" id="IPR003593">
    <property type="entry name" value="AAA+_ATPase"/>
</dbReference>
<evidence type="ECO:0000256" key="13">
    <source>
        <dbReference type="SAM" id="Phobius"/>
    </source>
</evidence>
<dbReference type="SMART" id="SM00078">
    <property type="entry name" value="IlGF"/>
    <property type="match status" value="1"/>
</dbReference>
<evidence type="ECO:0000256" key="4">
    <source>
        <dbReference type="ARBA" id="ARBA00022692"/>
    </source>
</evidence>
<evidence type="ECO:0000256" key="12">
    <source>
        <dbReference type="SAM" id="MobiDB-lite"/>
    </source>
</evidence>
<dbReference type="SUPFAM" id="SSF90123">
    <property type="entry name" value="ABC transporter transmembrane region"/>
    <property type="match status" value="2"/>
</dbReference>
<dbReference type="GO" id="GO:0005576">
    <property type="term" value="C:extracellular region"/>
    <property type="evidence" value="ECO:0007669"/>
    <property type="project" value="UniProtKB-SubCell"/>
</dbReference>
<feature type="compositionally biased region" description="Polar residues" evidence="12">
    <location>
        <begin position="34"/>
        <end position="57"/>
    </location>
</feature>
<keyword evidence="7" id="KW-0547">Nucleotide-binding</keyword>
<dbReference type="InterPro" id="IPR036640">
    <property type="entry name" value="ABC1_TM_sf"/>
</dbReference>
<feature type="transmembrane region" description="Helical" evidence="13">
    <location>
        <begin position="194"/>
        <end position="224"/>
    </location>
</feature>
<keyword evidence="4 13" id="KW-0812">Transmembrane</keyword>
<dbReference type="Gene3D" id="1.20.1560.10">
    <property type="entry name" value="ABC transporter type 1, transmembrane domain"/>
    <property type="match status" value="1"/>
</dbReference>
<keyword evidence="6" id="KW-0677">Repeat</keyword>
<keyword evidence="10 13" id="KW-0472">Membrane</keyword>
<reference evidence="16" key="1">
    <citation type="submission" date="2020-09" db="EMBL/GenBank/DDBJ databases">
        <authorList>
            <person name="Kikuchi T."/>
        </authorList>
    </citation>
    <scope>NUCLEOTIDE SEQUENCE</scope>
    <source>
        <strain evidence="16">Ka4C1</strain>
    </source>
</reference>
<evidence type="ECO:0000256" key="11">
    <source>
        <dbReference type="RuleBase" id="RU000406"/>
    </source>
</evidence>
<feature type="transmembrane region" description="Helical" evidence="13">
    <location>
        <begin position="147"/>
        <end position="174"/>
    </location>
</feature>
<dbReference type="Gene3D" id="1.10.100.10">
    <property type="entry name" value="Insulin-like"/>
    <property type="match status" value="1"/>
</dbReference>
<dbReference type="EMBL" id="CAJFCV020000004">
    <property type="protein sequence ID" value="CAG9116754.1"/>
    <property type="molecule type" value="Genomic_DNA"/>
</dbReference>
<dbReference type="GO" id="GO:0016887">
    <property type="term" value="F:ATP hydrolysis activity"/>
    <property type="evidence" value="ECO:0007669"/>
    <property type="project" value="InterPro"/>
</dbReference>
<keyword evidence="17" id="KW-1185">Reference proteome</keyword>
<comment type="similarity">
    <text evidence="2">Belongs to the ABC transporter superfamily. ABCB family. Multidrug resistance exporter (TC 3.A.1.201) subfamily.</text>
</comment>
<dbReference type="OrthoDB" id="6500128at2759"/>
<dbReference type="Proteomes" id="UP000659654">
    <property type="component" value="Unassembled WGS sequence"/>
</dbReference>
<feature type="domain" description="ABC transporter" evidence="14">
    <location>
        <begin position="1119"/>
        <end position="1357"/>
    </location>
</feature>
<comment type="caution">
    <text evidence="16">The sequence shown here is derived from an EMBL/GenBank/DDBJ whole genome shotgun (WGS) entry which is preliminary data.</text>
</comment>
<dbReference type="Pfam" id="PF00664">
    <property type="entry name" value="ABC_membrane"/>
    <property type="match status" value="2"/>
</dbReference>
<dbReference type="InterPro" id="IPR027417">
    <property type="entry name" value="P-loop_NTPase"/>
</dbReference>
<dbReference type="Proteomes" id="UP000582659">
    <property type="component" value="Unassembled WGS sequence"/>
</dbReference>
<evidence type="ECO:0000256" key="9">
    <source>
        <dbReference type="ARBA" id="ARBA00022989"/>
    </source>
</evidence>
<dbReference type="EMBL" id="CAJFDI010000004">
    <property type="protein sequence ID" value="CAD5227047.1"/>
    <property type="molecule type" value="Genomic_DNA"/>
</dbReference>
<evidence type="ECO:0000256" key="2">
    <source>
        <dbReference type="ARBA" id="ARBA00007577"/>
    </source>
</evidence>
<name>A0A7I8WUG7_BURXY</name>
<evidence type="ECO:0000256" key="10">
    <source>
        <dbReference type="ARBA" id="ARBA00023136"/>
    </source>
</evidence>
<dbReference type="GO" id="GO:0005179">
    <property type="term" value="F:hormone activity"/>
    <property type="evidence" value="ECO:0007669"/>
    <property type="project" value="InterPro"/>
</dbReference>
<feature type="transmembrane region" description="Helical" evidence="13">
    <location>
        <begin position="376"/>
        <end position="396"/>
    </location>
</feature>
<dbReference type="InterPro" id="IPR016179">
    <property type="entry name" value="Insulin-like"/>
</dbReference>
<dbReference type="PANTHER" id="PTHR43394">
    <property type="entry name" value="ATP-DEPENDENT PERMEASE MDL1, MITOCHONDRIAL"/>
    <property type="match status" value="1"/>
</dbReference>
<keyword evidence="9 13" id="KW-1133">Transmembrane helix</keyword>
<dbReference type="SMR" id="A0A7I8WUG7"/>
<feature type="compositionally biased region" description="Pro residues" evidence="12">
    <location>
        <begin position="20"/>
        <end position="29"/>
    </location>
</feature>
<dbReference type="SMART" id="SM00382">
    <property type="entry name" value="AAA"/>
    <property type="match status" value="2"/>
</dbReference>
<dbReference type="PROSITE" id="PS50929">
    <property type="entry name" value="ABC_TM1F"/>
    <property type="match status" value="2"/>
</dbReference>
<dbReference type="GO" id="GO:0005524">
    <property type="term" value="F:ATP binding"/>
    <property type="evidence" value="ECO:0007669"/>
    <property type="project" value="UniProtKB-KW"/>
</dbReference>
<dbReference type="PROSITE" id="PS50893">
    <property type="entry name" value="ABC_TRANSPORTER_2"/>
    <property type="match status" value="2"/>
</dbReference>
<dbReference type="CDD" id="cd18578">
    <property type="entry name" value="ABC_6TM_Pgp_ABCB1_D2_like"/>
    <property type="match status" value="1"/>
</dbReference>
<dbReference type="InterPro" id="IPR003439">
    <property type="entry name" value="ABC_transporter-like_ATP-bd"/>
</dbReference>
<dbReference type="GO" id="GO:0009636">
    <property type="term" value="P:response to toxic substance"/>
    <property type="evidence" value="ECO:0007669"/>
    <property type="project" value="UniProtKB-ARBA"/>
</dbReference>
<evidence type="ECO:0000313" key="17">
    <source>
        <dbReference type="Proteomes" id="UP000659654"/>
    </source>
</evidence>
<feature type="transmembrane region" description="Helical" evidence="13">
    <location>
        <begin position="1036"/>
        <end position="1056"/>
    </location>
</feature>
<evidence type="ECO:0000259" key="15">
    <source>
        <dbReference type="PROSITE" id="PS50929"/>
    </source>
</evidence>
<feature type="region of interest" description="Disordered" evidence="12">
    <location>
        <begin position="1"/>
        <end position="69"/>
    </location>
</feature>
<dbReference type="GO" id="GO:0005743">
    <property type="term" value="C:mitochondrial inner membrane"/>
    <property type="evidence" value="ECO:0007669"/>
    <property type="project" value="TreeGrafter"/>
</dbReference>
<evidence type="ECO:0000256" key="5">
    <source>
        <dbReference type="ARBA" id="ARBA00022729"/>
    </source>
</evidence>
<keyword evidence="11" id="KW-0964">Secreted</keyword>
<dbReference type="Gene3D" id="3.40.50.300">
    <property type="entry name" value="P-loop containing nucleotide triphosphate hydrolases"/>
    <property type="match status" value="2"/>
</dbReference>
<feature type="transmembrane region" description="Helical" evidence="13">
    <location>
        <begin position="920"/>
        <end position="938"/>
    </location>
</feature>
<keyword evidence="5" id="KW-0732">Signal</keyword>
<dbReference type="InterPro" id="IPR011527">
    <property type="entry name" value="ABC1_TM_dom"/>
</dbReference>
<evidence type="ECO:0000256" key="6">
    <source>
        <dbReference type="ARBA" id="ARBA00022737"/>
    </source>
</evidence>
<gene>
    <name evidence="16" type="ORF">BXYJ_LOCUS9592</name>
</gene>
<dbReference type="InterPro" id="IPR036438">
    <property type="entry name" value="Insulin-like_sf"/>
</dbReference>
<dbReference type="SUPFAM" id="SSF56994">
    <property type="entry name" value="Insulin-like"/>
    <property type="match status" value="1"/>
</dbReference>
<evidence type="ECO:0000256" key="3">
    <source>
        <dbReference type="ARBA" id="ARBA00009034"/>
    </source>
</evidence>
<feature type="compositionally biased region" description="Basic and acidic residues" evidence="12">
    <location>
        <begin position="1"/>
        <end position="18"/>
    </location>
</feature>
<feature type="transmembrane region" description="Helical" evidence="13">
    <location>
        <begin position="408"/>
        <end position="427"/>
    </location>
</feature>
<evidence type="ECO:0000313" key="16">
    <source>
        <dbReference type="EMBL" id="CAD5227047.1"/>
    </source>
</evidence>
<dbReference type="InterPro" id="IPR022353">
    <property type="entry name" value="Insulin_CS"/>
</dbReference>